<dbReference type="EMBL" id="CAADFO010000043">
    <property type="protein sequence ID" value="VFK28909.1"/>
    <property type="molecule type" value="Genomic_DNA"/>
</dbReference>
<gene>
    <name evidence="4" type="ORF">BECKMB1821G_GA0114241_10431</name>
    <name evidence="6" type="ORF">BECKMB1821H_GA0114242_10441</name>
    <name evidence="5" type="ORF">BECKMB1821I_GA0114274_10451</name>
</gene>
<evidence type="ECO:0000313" key="5">
    <source>
        <dbReference type="EMBL" id="VFK33395.1"/>
    </source>
</evidence>
<dbReference type="InterPro" id="IPR045401">
    <property type="entry name" value="GAP1-M"/>
</dbReference>
<evidence type="ECO:0000259" key="2">
    <source>
        <dbReference type="Pfam" id="PF20013"/>
    </source>
</evidence>
<accession>A0A450XI45</accession>
<dbReference type="AlphaFoldDB" id="A0A450XI45"/>
<evidence type="ECO:0000313" key="4">
    <source>
        <dbReference type="EMBL" id="VFK28909.1"/>
    </source>
</evidence>
<protein>
    <submittedName>
        <fullName evidence="4">Uncharacterized protein</fullName>
    </submittedName>
</protein>
<name>A0A450XI45_9GAMM</name>
<dbReference type="Pfam" id="PF20013">
    <property type="entry name" value="GAP1-N2"/>
    <property type="match status" value="1"/>
</dbReference>
<feature type="domain" description="GTPase-associated protein 1 middle" evidence="3">
    <location>
        <begin position="161"/>
        <end position="257"/>
    </location>
</feature>
<evidence type="ECO:0000256" key="1">
    <source>
        <dbReference type="SAM" id="MobiDB-lite"/>
    </source>
</evidence>
<evidence type="ECO:0000259" key="3">
    <source>
        <dbReference type="Pfam" id="PF20014"/>
    </source>
</evidence>
<sequence length="1064" mass="119455">MNVLQVHYTSCRHGSTGYAGFQVRATSEGIDPSDLQEVVKHCSYRRPLSGQGHEENNDLPVACRFYRLSSGRYALTRACYTGTDYSDREGNFFAHTLVLPDGALERPPMDYFLWAGWKETLEPGEDDAPPAPLPPVAMDDIPGGDDAIDASRFEPEALTKFLQEKGKDRIERLKAMVRAVFLAQTTSRTLVIRTHPSNAMPWIAALYRCFPPSIGITLDFSSYEYSLIGLPLITATVEGTEITCDQMQRDYQFYVFDEQTGSDSAVPDEPEITEYAKLVVNLLIHAPHRLEEMFEFVRGFDCPNPDLSLCRVARIHSLTISDGSTPDPDEVRVLAAFALEYPKAPRWEEIAKALTKPLRNLTTAWQPADHLLFVRFLTTVGQARPSDQYGRDAIVAWREFFLMALAEGDLPTEIEAARRAIMDTTPNSEAAIANELLTQIDRMGELIEKGSVDTAKRILAVVRDALNSLQKKPVLKQSEMIGLVGVMANNWDVLQNLLPELLTEAGNGNKDTDTFIDLCGVVGILDENTPENIHRFGELLAGVFSRIESEFTLNVRHQFPAPIVVAEWEAITWKAGEPVTAFLDYRVTVIDKLEKKFDWRDYGPHLLVPLVEKQIGNHRAMAQLAQALKPSEALELVKIMAGKRSFSDNLLPALLISAGKRKDEDAFLKLCGVVGISGGEITSDNTRRFGELLAGVFSGIEPEFALKVRHRFPDPIVVAEWEAITWKAGDPVTAFLQHHDTIIKRLKKNLDWKDYGPQLVKPLVEKQLGKSKATFKLTRYLAERKEIQKIDTSLATRLLGSINQEIPLDPNKELDSDLKDLLPRLEGQMKGIEPKPNRIQLRNVLSEVGRFGFYPTADLLKMGPHLSALNDSDYGMVVDFFLGTIKPNHFPPKEHPKFIQALHDPKNIVFRKRYLKWLKGILREVKPADLGDFIATWLTRNEGTREGKVMAELDPGVMPILVDAMVHHRDSEDLVRKYFSGLAKSSTAATRLKELDEQVQKKKRGFLGRIKGLFSGSMKRSLHQDKKSNESKNGQSIREAPRQSKGKASKGIATKNIMKQKDKR</sequence>
<dbReference type="EMBL" id="CAADGH010000044">
    <property type="protein sequence ID" value="VFK76144.1"/>
    <property type="molecule type" value="Genomic_DNA"/>
</dbReference>
<evidence type="ECO:0000313" key="6">
    <source>
        <dbReference type="EMBL" id="VFK76144.1"/>
    </source>
</evidence>
<feature type="region of interest" description="Disordered" evidence="1">
    <location>
        <begin position="1018"/>
        <end position="1064"/>
    </location>
</feature>
<proteinExistence type="predicted"/>
<organism evidence="4">
    <name type="scientific">Candidatus Kentrum sp. MB</name>
    <dbReference type="NCBI Taxonomy" id="2138164"/>
    <lineage>
        <taxon>Bacteria</taxon>
        <taxon>Pseudomonadati</taxon>
        <taxon>Pseudomonadota</taxon>
        <taxon>Gammaproteobacteria</taxon>
        <taxon>Candidatus Kentrum</taxon>
    </lineage>
</organism>
<dbReference type="EMBL" id="CAADFQ010000045">
    <property type="protein sequence ID" value="VFK33395.1"/>
    <property type="molecule type" value="Genomic_DNA"/>
</dbReference>
<reference evidence="4" key="1">
    <citation type="submission" date="2019-02" db="EMBL/GenBank/DDBJ databases">
        <authorList>
            <person name="Gruber-Vodicka R. H."/>
            <person name="Seah K. B. B."/>
        </authorList>
    </citation>
    <scope>NUCLEOTIDE SEQUENCE</scope>
    <source>
        <strain evidence="4">BECK_BZ197</strain>
        <strain evidence="6">BECK_BZ198</strain>
        <strain evidence="5">BECK_BZ199</strain>
    </source>
</reference>
<feature type="domain" description="GTPase-associated protein 1 N-terminal" evidence="2">
    <location>
        <begin position="4"/>
        <end position="129"/>
    </location>
</feature>
<dbReference type="InterPro" id="IPR045402">
    <property type="entry name" value="GAP1-N2"/>
</dbReference>
<dbReference type="Pfam" id="PF20014">
    <property type="entry name" value="GAP1-M"/>
    <property type="match status" value="1"/>
</dbReference>